<dbReference type="PANTHER" id="PTHR33353:SF19">
    <property type="entry name" value="GLYCOSYLHYDROLASE FAMILY 61-8 PROTEIN"/>
    <property type="match status" value="1"/>
</dbReference>
<keyword evidence="7" id="KW-0964">Secreted</keyword>
<gene>
    <name evidence="11" type="ORF">BOTBODRAFT_505510</name>
</gene>
<dbReference type="AlphaFoldDB" id="A0A067M2W6"/>
<protein>
    <recommendedName>
        <fullName evidence="7">AA9 family lytic polysaccharide monooxygenase</fullName>
        <ecNumber evidence="7">1.14.99.56</ecNumber>
    </recommendedName>
    <alternativeName>
        <fullName evidence="7">Endo-beta-1,4-glucanase</fullName>
    </alternativeName>
    <alternativeName>
        <fullName evidence="7">Glycosyl hydrolase 61 family protein</fullName>
    </alternativeName>
</protein>
<feature type="compositionally biased region" description="Low complexity" evidence="8">
    <location>
        <begin position="263"/>
        <end position="273"/>
    </location>
</feature>
<dbReference type="HOGENOM" id="CLU_031730_1_1_1"/>
<evidence type="ECO:0000313" key="12">
    <source>
        <dbReference type="Proteomes" id="UP000027195"/>
    </source>
</evidence>
<dbReference type="GO" id="GO:0046872">
    <property type="term" value="F:metal ion binding"/>
    <property type="evidence" value="ECO:0007669"/>
    <property type="project" value="UniProtKB-KW"/>
</dbReference>
<dbReference type="EC" id="1.14.99.56" evidence="7"/>
<dbReference type="InterPro" id="IPR005103">
    <property type="entry name" value="AA9_LPMO"/>
</dbReference>
<evidence type="ECO:0000256" key="2">
    <source>
        <dbReference type="ARBA" id="ARBA00022729"/>
    </source>
</evidence>
<dbReference type="GO" id="GO:0030245">
    <property type="term" value="P:cellulose catabolic process"/>
    <property type="evidence" value="ECO:0007669"/>
    <property type="project" value="UniProtKB-UniRule"/>
</dbReference>
<evidence type="ECO:0000256" key="9">
    <source>
        <dbReference type="SAM" id="SignalP"/>
    </source>
</evidence>
<dbReference type="PANTHER" id="PTHR33353">
    <property type="entry name" value="PUTATIVE (AFU_ORTHOLOGUE AFUA_1G12560)-RELATED"/>
    <property type="match status" value="1"/>
</dbReference>
<organism evidence="11 12">
    <name type="scientific">Botryobasidium botryosum (strain FD-172 SS1)</name>
    <dbReference type="NCBI Taxonomy" id="930990"/>
    <lineage>
        <taxon>Eukaryota</taxon>
        <taxon>Fungi</taxon>
        <taxon>Dikarya</taxon>
        <taxon>Basidiomycota</taxon>
        <taxon>Agaricomycotina</taxon>
        <taxon>Agaricomycetes</taxon>
        <taxon>Cantharellales</taxon>
        <taxon>Botryobasidiaceae</taxon>
        <taxon>Botryobasidium</taxon>
    </lineage>
</organism>
<dbReference type="PROSITE" id="PS00562">
    <property type="entry name" value="CBM1_1"/>
    <property type="match status" value="1"/>
</dbReference>
<reference evidence="12" key="1">
    <citation type="journal article" date="2014" name="Proc. Natl. Acad. Sci. U.S.A.">
        <title>Extensive sampling of basidiomycete genomes demonstrates inadequacy of the white-rot/brown-rot paradigm for wood decay fungi.</title>
        <authorList>
            <person name="Riley R."/>
            <person name="Salamov A.A."/>
            <person name="Brown D.W."/>
            <person name="Nagy L.G."/>
            <person name="Floudas D."/>
            <person name="Held B.W."/>
            <person name="Levasseur A."/>
            <person name="Lombard V."/>
            <person name="Morin E."/>
            <person name="Otillar R."/>
            <person name="Lindquist E.A."/>
            <person name="Sun H."/>
            <person name="LaButti K.M."/>
            <person name="Schmutz J."/>
            <person name="Jabbour D."/>
            <person name="Luo H."/>
            <person name="Baker S.E."/>
            <person name="Pisabarro A.G."/>
            <person name="Walton J.D."/>
            <person name="Blanchette R.A."/>
            <person name="Henrissat B."/>
            <person name="Martin F."/>
            <person name="Cullen D."/>
            <person name="Hibbett D.S."/>
            <person name="Grigoriev I.V."/>
        </authorList>
    </citation>
    <scope>NUCLEOTIDE SEQUENCE [LARGE SCALE GENOMIC DNA]</scope>
    <source>
        <strain evidence="12">FD-172 SS1</strain>
    </source>
</reference>
<keyword evidence="3" id="KW-0560">Oxidoreductase</keyword>
<evidence type="ECO:0000256" key="7">
    <source>
        <dbReference type="RuleBase" id="RU368122"/>
    </source>
</evidence>
<feature type="chain" id="PRO_5001640948" description="AA9 family lytic polysaccharide monooxygenase" evidence="9">
    <location>
        <begin position="21"/>
        <end position="317"/>
    </location>
</feature>
<keyword evidence="12" id="KW-1185">Reference proteome</keyword>
<dbReference type="InterPro" id="IPR035971">
    <property type="entry name" value="CBD_sf"/>
</dbReference>
<dbReference type="Proteomes" id="UP000027195">
    <property type="component" value="Unassembled WGS sequence"/>
</dbReference>
<comment type="domain">
    <text evidence="7">Has a modular structure: an endo-beta-1,4-glucanase catalytic module at the N-terminus, a linker rich in serines and threonines, and a C-terminal carbohydrate-binding module (CBM).</text>
</comment>
<evidence type="ECO:0000256" key="3">
    <source>
        <dbReference type="ARBA" id="ARBA00023002"/>
    </source>
</evidence>
<dbReference type="GO" id="GO:0008810">
    <property type="term" value="F:cellulase activity"/>
    <property type="evidence" value="ECO:0007669"/>
    <property type="project" value="UniProtKB-UniRule"/>
</dbReference>
<dbReference type="SMART" id="SM00236">
    <property type="entry name" value="fCBD"/>
    <property type="match status" value="1"/>
</dbReference>
<dbReference type="GO" id="GO:0030248">
    <property type="term" value="F:cellulose binding"/>
    <property type="evidence" value="ECO:0007669"/>
    <property type="project" value="UniProtKB-UniRule"/>
</dbReference>
<evidence type="ECO:0000256" key="1">
    <source>
        <dbReference type="ARBA" id="ARBA00022723"/>
    </source>
</evidence>
<comment type="catalytic activity">
    <reaction evidence="7">
        <text>[(1-&gt;4)-beta-D-glucosyl]n+m + reduced acceptor + O2 = 4-dehydro-beta-D-glucosyl-[(1-&gt;4)-beta-D-glucosyl]n-1 + [(1-&gt;4)-beta-D-glucosyl]m + acceptor + H2O.</text>
        <dbReference type="EC" id="1.14.99.56"/>
    </reaction>
</comment>
<dbReference type="Pfam" id="PF00734">
    <property type="entry name" value="CBM_1"/>
    <property type="match status" value="1"/>
</dbReference>
<keyword evidence="7" id="KW-0624">Polysaccharide degradation</keyword>
<dbReference type="Pfam" id="PF03443">
    <property type="entry name" value="AA9"/>
    <property type="match status" value="1"/>
</dbReference>
<dbReference type="InterPro" id="IPR049892">
    <property type="entry name" value="AA9"/>
</dbReference>
<dbReference type="SUPFAM" id="SSF57180">
    <property type="entry name" value="Cellulose-binding domain"/>
    <property type="match status" value="1"/>
</dbReference>
<feature type="compositionally biased region" description="Pro residues" evidence="8">
    <location>
        <begin position="251"/>
        <end position="262"/>
    </location>
</feature>
<dbReference type="Gene3D" id="2.70.50.70">
    <property type="match status" value="1"/>
</dbReference>
<accession>A0A067M2W6</accession>
<dbReference type="InterPro" id="IPR000254">
    <property type="entry name" value="CBD"/>
</dbReference>
<evidence type="ECO:0000313" key="11">
    <source>
        <dbReference type="EMBL" id="KDQ09879.1"/>
    </source>
</evidence>
<keyword evidence="5" id="KW-0503">Monooxygenase</keyword>
<evidence type="ECO:0000256" key="6">
    <source>
        <dbReference type="ARBA" id="ARBA00023157"/>
    </source>
</evidence>
<feature type="domain" description="CBM1" evidence="10">
    <location>
        <begin position="281"/>
        <end position="317"/>
    </location>
</feature>
<feature type="signal peptide" evidence="9">
    <location>
        <begin position="1"/>
        <end position="20"/>
    </location>
</feature>
<dbReference type="CDD" id="cd21175">
    <property type="entry name" value="LPMO_AA9"/>
    <property type="match status" value="1"/>
</dbReference>
<comment type="subcellular location">
    <subcellularLocation>
        <location evidence="7">Secreted</location>
    </subcellularLocation>
</comment>
<name>A0A067M2W6_BOTB1</name>
<dbReference type="OrthoDB" id="4849160at2759"/>
<evidence type="ECO:0000256" key="5">
    <source>
        <dbReference type="ARBA" id="ARBA00023033"/>
    </source>
</evidence>
<keyword evidence="4" id="KW-0186">Copper</keyword>
<evidence type="ECO:0000256" key="8">
    <source>
        <dbReference type="SAM" id="MobiDB-lite"/>
    </source>
</evidence>
<keyword evidence="7" id="KW-0136">Cellulose degradation</keyword>
<dbReference type="GO" id="GO:0005576">
    <property type="term" value="C:extracellular region"/>
    <property type="evidence" value="ECO:0007669"/>
    <property type="project" value="UniProtKB-SubCell"/>
</dbReference>
<feature type="region of interest" description="Disordered" evidence="8">
    <location>
        <begin position="238"/>
        <end position="286"/>
    </location>
</feature>
<dbReference type="InParanoid" id="A0A067M2W6"/>
<keyword evidence="2 9" id="KW-0732">Signal</keyword>
<keyword evidence="6 7" id="KW-1015">Disulfide bond</keyword>
<keyword evidence="1" id="KW-0479">Metal-binding</keyword>
<dbReference type="GO" id="GO:0004497">
    <property type="term" value="F:monooxygenase activity"/>
    <property type="evidence" value="ECO:0007669"/>
    <property type="project" value="UniProtKB-KW"/>
</dbReference>
<proteinExistence type="predicted"/>
<dbReference type="STRING" id="930990.A0A067M2W6"/>
<keyword evidence="7" id="KW-0119">Carbohydrate metabolism</keyword>
<evidence type="ECO:0000259" key="10">
    <source>
        <dbReference type="PROSITE" id="PS51164"/>
    </source>
</evidence>
<sequence>MKLTLATAAAILSYVSSTAAHGGVTSWSVGSTTYPGWQPYLGAGGQSTVGRPYSSYDPILNPTASTIHCNNNGDTGPSPKSITVAAGGQVTAYWPQWTHAEGPVTVYLAKCPGSDCNSYSSAGAKWFKIAESGLLSGTLANGKWANGQLMANLKWTATIPASLQAGAYLIRFETLALHQANTPQFYPECGQLLVTGGGSAFPSSEYLVSIPGAWGANDPGVKVDIYGEAAKTQTTYIIPGPRVWPSGSGGSPPPTSNPPTPTTTPTTPTTTTVAPPPPNQSTVPKYGQCGGNGWTGGTVCASGSTCVKSNEWYSQCL</sequence>
<dbReference type="PROSITE" id="PS51164">
    <property type="entry name" value="CBM1_2"/>
    <property type="match status" value="1"/>
</dbReference>
<dbReference type="EMBL" id="KL198073">
    <property type="protein sequence ID" value="KDQ09879.1"/>
    <property type="molecule type" value="Genomic_DNA"/>
</dbReference>
<comment type="function">
    <text evidence="7">Lytic polysaccharide monooxygenase (LMPO) that depolymerizes crystalline and amorphous polysaccharides via the oxidation of scissile alpha- or beta-(1-4)-glycosidic bonds, yielding C1 and/or C4 oxidation products. Catalysis by LPMOs requires the reduction of the active-site copper from Cu(II) to Cu(I) by a reducing agent and H(2)O(2) or O(2) as a cosubstrate.</text>
</comment>
<evidence type="ECO:0000256" key="4">
    <source>
        <dbReference type="ARBA" id="ARBA00023008"/>
    </source>
</evidence>